<dbReference type="OrthoDB" id="9100631at2"/>
<dbReference type="PANTHER" id="PTHR33420:SF3">
    <property type="entry name" value="FIMBRIAL SUBUNIT ELFA"/>
    <property type="match status" value="1"/>
</dbReference>
<dbReference type="Gene3D" id="2.60.40.1090">
    <property type="entry name" value="Fimbrial-type adhesion domain"/>
    <property type="match status" value="1"/>
</dbReference>
<keyword evidence="5" id="KW-1185">Reference proteome</keyword>
<proteinExistence type="predicted"/>
<dbReference type="InterPro" id="IPR000259">
    <property type="entry name" value="Adhesion_dom_fimbrial"/>
</dbReference>
<dbReference type="InterPro" id="IPR036937">
    <property type="entry name" value="Adhesion_dom_fimbrial_sf"/>
</dbReference>
<dbReference type="EMBL" id="FCOB02000017">
    <property type="protein sequence ID" value="SAK74191.1"/>
    <property type="molecule type" value="Genomic_DNA"/>
</dbReference>
<reference evidence="4" key="1">
    <citation type="submission" date="2016-01" db="EMBL/GenBank/DDBJ databases">
        <authorList>
            <person name="Peeters C."/>
        </authorList>
    </citation>
    <scope>NUCLEOTIDE SEQUENCE [LARGE SCALE GENOMIC DNA]</scope>
    <source>
        <strain evidence="4">LMG 29326</strain>
    </source>
</reference>
<evidence type="ECO:0000256" key="1">
    <source>
        <dbReference type="ARBA" id="ARBA00022729"/>
    </source>
</evidence>
<dbReference type="InterPro" id="IPR008966">
    <property type="entry name" value="Adhesion_dom_sf"/>
</dbReference>
<sequence length="170" mass="17387">MKKIRFLLTAIALVGPASAFAADATLNFSGTIILPTCTVNSDSVKQDIDLKSIKITDFTATTANPTSFKIDLENCVAGTNVSMTVNGTTDTVASVLKNTGDAAKVGVQLLKAASVGDTTGTPITLGSALALGVVDATNKMTIPMVAQFYKLGTMTAGAVAATATVNFTYN</sequence>
<comment type="caution">
    <text evidence="4">The sequence shown here is derived from an EMBL/GenBank/DDBJ whole genome shotgun (WGS) entry which is preliminary data.</text>
</comment>
<evidence type="ECO:0000256" key="2">
    <source>
        <dbReference type="SAM" id="SignalP"/>
    </source>
</evidence>
<dbReference type="GO" id="GO:0043709">
    <property type="term" value="P:cell adhesion involved in single-species biofilm formation"/>
    <property type="evidence" value="ECO:0007669"/>
    <property type="project" value="TreeGrafter"/>
</dbReference>
<feature type="signal peptide" evidence="2">
    <location>
        <begin position="1"/>
        <end position="21"/>
    </location>
</feature>
<keyword evidence="1 2" id="KW-0732">Signal</keyword>
<evidence type="ECO:0000313" key="4">
    <source>
        <dbReference type="EMBL" id="SAK74191.1"/>
    </source>
</evidence>
<dbReference type="InterPro" id="IPR050263">
    <property type="entry name" value="Bact_Fimbrial_Adh_Pro"/>
</dbReference>
<dbReference type="GO" id="GO:0009289">
    <property type="term" value="C:pilus"/>
    <property type="evidence" value="ECO:0007669"/>
    <property type="project" value="InterPro"/>
</dbReference>
<organism evidence="4 5">
    <name type="scientific">Caballeronia ptereochthonis</name>
    <dbReference type="NCBI Taxonomy" id="1777144"/>
    <lineage>
        <taxon>Bacteria</taxon>
        <taxon>Pseudomonadati</taxon>
        <taxon>Pseudomonadota</taxon>
        <taxon>Betaproteobacteria</taxon>
        <taxon>Burkholderiales</taxon>
        <taxon>Burkholderiaceae</taxon>
        <taxon>Caballeronia</taxon>
    </lineage>
</organism>
<protein>
    <submittedName>
        <fullName evidence="4">Fimbrial subunit type 1</fullName>
    </submittedName>
</protein>
<dbReference type="Proteomes" id="UP000054978">
    <property type="component" value="Unassembled WGS sequence"/>
</dbReference>
<name>A0A158BW16_9BURK</name>
<dbReference type="Pfam" id="PF00419">
    <property type="entry name" value="Fimbrial"/>
    <property type="match status" value="1"/>
</dbReference>
<evidence type="ECO:0000313" key="5">
    <source>
        <dbReference type="Proteomes" id="UP000054978"/>
    </source>
</evidence>
<dbReference type="SUPFAM" id="SSF49401">
    <property type="entry name" value="Bacterial adhesins"/>
    <property type="match status" value="1"/>
</dbReference>
<accession>A0A158BW16</accession>
<dbReference type="STRING" id="1777144.AWB83_03685"/>
<dbReference type="AlphaFoldDB" id="A0A158BW16"/>
<evidence type="ECO:0000259" key="3">
    <source>
        <dbReference type="Pfam" id="PF00419"/>
    </source>
</evidence>
<feature type="chain" id="PRO_5007622309" evidence="2">
    <location>
        <begin position="22"/>
        <end position="170"/>
    </location>
</feature>
<dbReference type="PANTHER" id="PTHR33420">
    <property type="entry name" value="FIMBRIAL SUBUNIT ELFA-RELATED"/>
    <property type="match status" value="1"/>
</dbReference>
<dbReference type="RefSeq" id="WP_087047086.1">
    <property type="nucleotide sequence ID" value="NZ_FCOB02000017.1"/>
</dbReference>
<gene>
    <name evidence="4" type="ORF">AWB83_03685</name>
</gene>
<feature type="domain" description="Fimbrial-type adhesion" evidence="3">
    <location>
        <begin position="27"/>
        <end position="169"/>
    </location>
</feature>